<dbReference type="GO" id="GO:0016829">
    <property type="term" value="F:lyase activity"/>
    <property type="evidence" value="ECO:0007669"/>
    <property type="project" value="UniProtKB-KW"/>
</dbReference>
<dbReference type="Gene3D" id="3.90.1680.10">
    <property type="entry name" value="SOS response associated peptidase-like"/>
    <property type="match status" value="1"/>
</dbReference>
<sequence length="243" mass="27493">MLVALMDCQRAGHSAQRRPGMCERLAQFSSPVQLISTLGWHKEVRQQQPLQPRTSIAPEGAVGLVHGQSDCLVFDPVRWGWFPRWAKVKSPQFHAPVDKVTHSPYWKAVWQHRALCPVDGWFEWSSRGTDLPRPHYVRRRDGQACLIAAVGQFPRTGREATADDGFVLLVGEKRGGLVDERGVRPLILSPEVALEWIDVSTEKGRPHEIVQAQAASDDIFEWFPVDYEAVMQETVSIQLLNNR</sequence>
<dbReference type="Proteomes" id="UP000288983">
    <property type="component" value="Unassembled WGS sequence"/>
</dbReference>
<gene>
    <name evidence="9" type="ORF">DM813_11840</name>
</gene>
<keyword evidence="6" id="KW-0238">DNA-binding</keyword>
<dbReference type="EMBL" id="QJRG01000042">
    <property type="protein sequence ID" value="RWU22886.1"/>
    <property type="molecule type" value="Genomic_DNA"/>
</dbReference>
<dbReference type="AlphaFoldDB" id="A0A443ZT49"/>
<evidence type="ECO:0000256" key="6">
    <source>
        <dbReference type="ARBA" id="ARBA00023125"/>
    </source>
</evidence>
<dbReference type="GO" id="GO:0006508">
    <property type="term" value="P:proteolysis"/>
    <property type="evidence" value="ECO:0007669"/>
    <property type="project" value="UniProtKB-KW"/>
</dbReference>
<dbReference type="OrthoDB" id="6192129at2"/>
<evidence type="ECO:0000256" key="5">
    <source>
        <dbReference type="ARBA" id="ARBA00023124"/>
    </source>
</evidence>
<dbReference type="GO" id="GO:0008233">
    <property type="term" value="F:peptidase activity"/>
    <property type="evidence" value="ECO:0007669"/>
    <property type="project" value="UniProtKB-KW"/>
</dbReference>
<dbReference type="SUPFAM" id="SSF143081">
    <property type="entry name" value="BB1717-like"/>
    <property type="match status" value="1"/>
</dbReference>
<keyword evidence="2 8" id="KW-0645">Protease</keyword>
<protein>
    <recommendedName>
        <fullName evidence="8">Abasic site processing protein</fullName>
        <ecNumber evidence="8">3.4.-.-</ecNumber>
    </recommendedName>
</protein>
<dbReference type="InterPro" id="IPR003738">
    <property type="entry name" value="SRAP"/>
</dbReference>
<dbReference type="PANTHER" id="PTHR13604">
    <property type="entry name" value="DC12-RELATED"/>
    <property type="match status" value="1"/>
</dbReference>
<keyword evidence="5" id="KW-0190">Covalent protein-DNA linkage</keyword>
<dbReference type="EC" id="3.4.-.-" evidence="8"/>
<evidence type="ECO:0000256" key="1">
    <source>
        <dbReference type="ARBA" id="ARBA00008136"/>
    </source>
</evidence>
<organism evidence="9 10">
    <name type="scientific">Pseudomonas alkylphenolica</name>
    <dbReference type="NCBI Taxonomy" id="237609"/>
    <lineage>
        <taxon>Bacteria</taxon>
        <taxon>Pseudomonadati</taxon>
        <taxon>Pseudomonadota</taxon>
        <taxon>Gammaproteobacteria</taxon>
        <taxon>Pseudomonadales</taxon>
        <taxon>Pseudomonadaceae</taxon>
        <taxon>Pseudomonas</taxon>
    </lineage>
</organism>
<dbReference type="InterPro" id="IPR036590">
    <property type="entry name" value="SRAP-like"/>
</dbReference>
<keyword evidence="7" id="KW-0456">Lyase</keyword>
<dbReference type="GO" id="GO:0003697">
    <property type="term" value="F:single-stranded DNA binding"/>
    <property type="evidence" value="ECO:0007669"/>
    <property type="project" value="InterPro"/>
</dbReference>
<reference evidence="9 10" key="1">
    <citation type="submission" date="2018-06" db="EMBL/GenBank/DDBJ databases">
        <title>Bacteria isolated from soil of Wuhan.</title>
        <authorList>
            <person name="Wei X."/>
            <person name="Chunhua H."/>
        </authorList>
    </citation>
    <scope>NUCLEOTIDE SEQUENCE [LARGE SCALE GENOMIC DNA]</scope>
    <source>
        <strain evidence="10">xwS2</strain>
    </source>
</reference>
<dbReference type="Pfam" id="PF02586">
    <property type="entry name" value="SRAP"/>
    <property type="match status" value="1"/>
</dbReference>
<comment type="caution">
    <text evidence="9">The sequence shown here is derived from an EMBL/GenBank/DDBJ whole genome shotgun (WGS) entry which is preliminary data.</text>
</comment>
<evidence type="ECO:0000256" key="8">
    <source>
        <dbReference type="RuleBase" id="RU364100"/>
    </source>
</evidence>
<keyword evidence="4 8" id="KW-0378">Hydrolase</keyword>
<comment type="similarity">
    <text evidence="1 8">Belongs to the SOS response-associated peptidase family.</text>
</comment>
<evidence type="ECO:0000256" key="3">
    <source>
        <dbReference type="ARBA" id="ARBA00022763"/>
    </source>
</evidence>
<dbReference type="GO" id="GO:0106300">
    <property type="term" value="P:protein-DNA covalent cross-linking repair"/>
    <property type="evidence" value="ECO:0007669"/>
    <property type="project" value="InterPro"/>
</dbReference>
<dbReference type="PANTHER" id="PTHR13604:SF0">
    <property type="entry name" value="ABASIC SITE PROCESSING PROTEIN HMCES"/>
    <property type="match status" value="1"/>
</dbReference>
<keyword evidence="3" id="KW-0227">DNA damage</keyword>
<evidence type="ECO:0000313" key="10">
    <source>
        <dbReference type="Proteomes" id="UP000288983"/>
    </source>
</evidence>
<name>A0A443ZT49_9PSED</name>
<evidence type="ECO:0000256" key="7">
    <source>
        <dbReference type="ARBA" id="ARBA00023239"/>
    </source>
</evidence>
<proteinExistence type="inferred from homology"/>
<accession>A0A443ZT49</accession>
<evidence type="ECO:0000256" key="4">
    <source>
        <dbReference type="ARBA" id="ARBA00022801"/>
    </source>
</evidence>
<evidence type="ECO:0000256" key="2">
    <source>
        <dbReference type="ARBA" id="ARBA00022670"/>
    </source>
</evidence>
<evidence type="ECO:0000313" key="9">
    <source>
        <dbReference type="EMBL" id="RWU22886.1"/>
    </source>
</evidence>